<dbReference type="InterPro" id="IPR039564">
    <property type="entry name" value="Peptidase_C39-like"/>
</dbReference>
<dbReference type="AlphaFoldDB" id="A0A2M8PHG0"/>
<dbReference type="Gene3D" id="3.90.70.10">
    <property type="entry name" value="Cysteine proteinases"/>
    <property type="match status" value="1"/>
</dbReference>
<dbReference type="InterPro" id="IPR013105">
    <property type="entry name" value="TPR_2"/>
</dbReference>
<protein>
    <recommendedName>
        <fullName evidence="5">Peptidase C39-like domain-containing protein</fullName>
    </recommendedName>
</protein>
<dbReference type="PROSITE" id="PS50005">
    <property type="entry name" value="TPR"/>
    <property type="match status" value="2"/>
</dbReference>
<gene>
    <name evidence="6" type="ORF">CUN49_02605</name>
</gene>
<dbReference type="Proteomes" id="UP000229681">
    <property type="component" value="Unassembled WGS sequence"/>
</dbReference>
<feature type="transmembrane region" description="Helical" evidence="4">
    <location>
        <begin position="21"/>
        <end position="54"/>
    </location>
</feature>
<dbReference type="SUPFAM" id="SSF54001">
    <property type="entry name" value="Cysteine proteinases"/>
    <property type="match status" value="1"/>
</dbReference>
<evidence type="ECO:0000313" key="7">
    <source>
        <dbReference type="Proteomes" id="UP000229681"/>
    </source>
</evidence>
<evidence type="ECO:0000256" key="4">
    <source>
        <dbReference type="SAM" id="Phobius"/>
    </source>
</evidence>
<evidence type="ECO:0000256" key="3">
    <source>
        <dbReference type="PROSITE-ProRule" id="PRU00339"/>
    </source>
</evidence>
<proteinExistence type="predicted"/>
<dbReference type="EMBL" id="PGTM01000020">
    <property type="protein sequence ID" value="PJF36985.1"/>
    <property type="molecule type" value="Genomic_DNA"/>
</dbReference>
<reference evidence="6 7" key="1">
    <citation type="submission" date="2017-11" db="EMBL/GenBank/DDBJ databases">
        <title>Evolution of Phototrophy in the Chloroflexi Phylum Driven by Horizontal Gene Transfer.</title>
        <authorList>
            <person name="Ward L.M."/>
            <person name="Hemp J."/>
            <person name="Shih P.M."/>
            <person name="Mcglynn S.E."/>
            <person name="Fischer W."/>
        </authorList>
    </citation>
    <scope>NUCLEOTIDE SEQUENCE [LARGE SCALE GENOMIC DNA]</scope>
    <source>
        <strain evidence="6">JP3_13</strain>
    </source>
</reference>
<evidence type="ECO:0000313" key="6">
    <source>
        <dbReference type="EMBL" id="PJF36985.1"/>
    </source>
</evidence>
<comment type="caution">
    <text evidence="6">The sequence shown here is derived from an EMBL/GenBank/DDBJ whole genome shotgun (WGS) entry which is preliminary data.</text>
</comment>
<dbReference type="SMART" id="SM00028">
    <property type="entry name" value="TPR"/>
    <property type="match status" value="2"/>
</dbReference>
<evidence type="ECO:0000256" key="1">
    <source>
        <dbReference type="ARBA" id="ARBA00022737"/>
    </source>
</evidence>
<accession>A0A2M8PHG0</accession>
<dbReference type="Pfam" id="PF07719">
    <property type="entry name" value="TPR_2"/>
    <property type="match status" value="1"/>
</dbReference>
<feature type="repeat" description="TPR" evidence="3">
    <location>
        <begin position="460"/>
        <end position="493"/>
    </location>
</feature>
<keyword evidence="4" id="KW-0472">Membrane</keyword>
<dbReference type="InterPro" id="IPR019734">
    <property type="entry name" value="TPR_rpt"/>
</dbReference>
<organism evidence="6 7">
    <name type="scientific">Candidatus Thermofonsia Clade 1 bacterium</name>
    <dbReference type="NCBI Taxonomy" id="2364210"/>
    <lineage>
        <taxon>Bacteria</taxon>
        <taxon>Bacillati</taxon>
        <taxon>Chloroflexota</taxon>
        <taxon>Candidatus Thermofontia</taxon>
        <taxon>Candidatus Thermofonsia Clade 1</taxon>
    </lineage>
</organism>
<dbReference type="InterPro" id="IPR038765">
    <property type="entry name" value="Papain-like_cys_pep_sf"/>
</dbReference>
<evidence type="ECO:0000256" key="2">
    <source>
        <dbReference type="ARBA" id="ARBA00022803"/>
    </source>
</evidence>
<dbReference type="Gene3D" id="1.25.40.10">
    <property type="entry name" value="Tetratricopeptide repeat domain"/>
    <property type="match status" value="2"/>
</dbReference>
<dbReference type="InterPro" id="IPR011990">
    <property type="entry name" value="TPR-like_helical_dom_sf"/>
</dbReference>
<keyword evidence="4" id="KW-0812">Transmembrane</keyword>
<keyword evidence="4" id="KW-1133">Transmembrane helix</keyword>
<keyword evidence="2 3" id="KW-0802">TPR repeat</keyword>
<feature type="repeat" description="TPR" evidence="3">
    <location>
        <begin position="388"/>
        <end position="421"/>
    </location>
</feature>
<name>A0A2M8PHG0_9CHLR</name>
<keyword evidence="1" id="KW-0677">Repeat</keyword>
<sequence length="513" mass="57610">MSDQMIAEAPYRRAPYVAPPRLLWLKLGLGCLGLSMILFTSIAFLVLIVTPIWFRSLPTSEQVIWMNRVPLLEAFKPTRAYSADALPTAANRNDDALALLATVPASPTAELGGALQAGGNAENIASAPTRRLPNTPSRGPTSVLVTNTPVIAARAATPTPFPTLPLVTLPTATTTPTLPPSPVPTEVPIPVAWQGQGFRFVQQTWNTCGPANLTQVLYYMGLNIAKDEVTRYLKPSTEDRNVSPWEMVNYVNEHLNKERGIPLKALMRVGGDLSLIKRLVANGFGVILEKGYFVAGEGWMGHYLTIQGYDDARSEFHVLDTYRGARWENYRDIDERWQQFNRLYIVVYPAERERELAILLGAHQDVTYSIQYALSRAKEEASLQPDNPFAWFNMGSSYVLLRDYRNAVRAFDRARSVGSGLPWRMLWYQFTMYEAYYYAGQYNEVIALADATLGTSSDLEESHYWRGMALAAQGNFEEAQRAFRRVLSINPRYTPAQDRLEEIRTGRFRPPSP</sequence>
<dbReference type="SUPFAM" id="SSF48452">
    <property type="entry name" value="TPR-like"/>
    <property type="match status" value="1"/>
</dbReference>
<feature type="domain" description="Peptidase C39-like" evidence="5">
    <location>
        <begin position="199"/>
        <end position="322"/>
    </location>
</feature>
<dbReference type="Pfam" id="PF13529">
    <property type="entry name" value="Peptidase_C39_2"/>
    <property type="match status" value="1"/>
</dbReference>
<evidence type="ECO:0000259" key="5">
    <source>
        <dbReference type="Pfam" id="PF13529"/>
    </source>
</evidence>